<dbReference type="Proteomes" id="UP000784294">
    <property type="component" value="Unassembled WGS sequence"/>
</dbReference>
<gene>
    <name evidence="2" type="ORF">PXEA_LOCUS8749</name>
</gene>
<evidence type="ECO:0000313" key="3">
    <source>
        <dbReference type="Proteomes" id="UP000784294"/>
    </source>
</evidence>
<accession>A0A3S5CER8</accession>
<dbReference type="AlphaFoldDB" id="A0A3S5CER8"/>
<feature type="region of interest" description="Disordered" evidence="1">
    <location>
        <begin position="84"/>
        <end position="138"/>
    </location>
</feature>
<comment type="caution">
    <text evidence="2">The sequence shown here is derived from an EMBL/GenBank/DDBJ whole genome shotgun (WGS) entry which is preliminary data.</text>
</comment>
<evidence type="ECO:0000313" key="2">
    <source>
        <dbReference type="EMBL" id="VEL15309.1"/>
    </source>
</evidence>
<feature type="compositionally biased region" description="Polar residues" evidence="1">
    <location>
        <begin position="115"/>
        <end position="138"/>
    </location>
</feature>
<proteinExistence type="predicted"/>
<keyword evidence="3" id="KW-1185">Reference proteome</keyword>
<reference evidence="2" key="1">
    <citation type="submission" date="2018-11" db="EMBL/GenBank/DDBJ databases">
        <authorList>
            <consortium name="Pathogen Informatics"/>
        </authorList>
    </citation>
    <scope>NUCLEOTIDE SEQUENCE</scope>
</reference>
<dbReference type="EMBL" id="CAAALY010024177">
    <property type="protein sequence ID" value="VEL15309.1"/>
    <property type="molecule type" value="Genomic_DNA"/>
</dbReference>
<organism evidence="2 3">
    <name type="scientific">Protopolystoma xenopodis</name>
    <dbReference type="NCBI Taxonomy" id="117903"/>
    <lineage>
        <taxon>Eukaryota</taxon>
        <taxon>Metazoa</taxon>
        <taxon>Spiralia</taxon>
        <taxon>Lophotrochozoa</taxon>
        <taxon>Platyhelminthes</taxon>
        <taxon>Monogenea</taxon>
        <taxon>Polyopisthocotylea</taxon>
        <taxon>Polystomatidea</taxon>
        <taxon>Polystomatidae</taxon>
        <taxon>Protopolystoma</taxon>
    </lineage>
</organism>
<dbReference type="OrthoDB" id="6236702at2759"/>
<evidence type="ECO:0000256" key="1">
    <source>
        <dbReference type="SAM" id="MobiDB-lite"/>
    </source>
</evidence>
<sequence>MERLGINGSKLSTGLQSTLHLQLWRALLISEPSAGCKLLASWPLESIKMAYCVATANDASAFVARTPVTSGRVCSSVSGAIASLSSGAGRPSSRRHHTSSTSSTASIIQIPGVSATASPTASNDVTGPLGSSANSGATASRPIANCVSDQYTQKHQHTLYSQPGSLSSAGRPTLLEADPLKQLPQPNSLAFDTAYNLPGLEGTFLAGEQDEFDLDEEDAGQVKKSVGASKTTGEVLFVLAANKHAGKGNALLFRSLFYRTFYPSMSTYVLQSHCLYLNFHSFNHLHIFLPMYRYLSNVLFTNPAIYISLIRSFASHLFFYIFSLSKFSFLLSKL</sequence>
<name>A0A3S5CER8_9PLAT</name>
<protein>
    <submittedName>
        <fullName evidence="2">Uncharacterized protein</fullName>
    </submittedName>
</protein>